<dbReference type="Gene3D" id="1.10.287.2900">
    <property type="match status" value="1"/>
</dbReference>
<evidence type="ECO:0000256" key="1">
    <source>
        <dbReference type="ARBA" id="ARBA00004173"/>
    </source>
</evidence>
<dbReference type="AlphaFoldDB" id="A0ABD3UR58"/>
<evidence type="ECO:0000256" key="4">
    <source>
        <dbReference type="ARBA" id="ARBA00023002"/>
    </source>
</evidence>
<feature type="compositionally biased region" description="Basic and acidic residues" evidence="9">
    <location>
        <begin position="118"/>
        <end position="149"/>
    </location>
</feature>
<keyword evidence="3" id="KW-0653">Protein transport</keyword>
<dbReference type="Proteomes" id="UP001634394">
    <property type="component" value="Unassembled WGS sequence"/>
</dbReference>
<evidence type="ECO:0000256" key="9">
    <source>
        <dbReference type="SAM" id="MobiDB-lite"/>
    </source>
</evidence>
<keyword evidence="2" id="KW-0813">Transport</keyword>
<evidence type="ECO:0000313" key="10">
    <source>
        <dbReference type="EMBL" id="KAL3851984.1"/>
    </source>
</evidence>
<protein>
    <submittedName>
        <fullName evidence="10">Uncharacterized protein</fullName>
    </submittedName>
</protein>
<dbReference type="EMBL" id="JBJQND010000015">
    <property type="protein sequence ID" value="KAL3851984.1"/>
    <property type="molecule type" value="Genomic_DNA"/>
</dbReference>
<dbReference type="InterPro" id="IPR039289">
    <property type="entry name" value="CHCHD4"/>
</dbReference>
<evidence type="ECO:0000256" key="2">
    <source>
        <dbReference type="ARBA" id="ARBA00022448"/>
    </source>
</evidence>
<dbReference type="PANTHER" id="PTHR21622">
    <property type="entry name" value="COILED-COIL-HELIX-COILED-COIL-HELIX DOMAIN CONTAINING 4"/>
    <property type="match status" value="1"/>
</dbReference>
<gene>
    <name evidence="10" type="ORF">ACJMK2_015673</name>
</gene>
<keyword evidence="7" id="KW-1015">Disulfide bond</keyword>
<evidence type="ECO:0000313" key="11">
    <source>
        <dbReference type="Proteomes" id="UP001634394"/>
    </source>
</evidence>
<dbReference type="GO" id="GO:0005739">
    <property type="term" value="C:mitochondrion"/>
    <property type="evidence" value="ECO:0007669"/>
    <property type="project" value="UniProtKB-SubCell"/>
</dbReference>
<accession>A0ABD3UR58</accession>
<dbReference type="PANTHER" id="PTHR21622:SF0">
    <property type="entry name" value="COILED-COIL-HELIX-COILED-COIL-HELIX DOMAIN CONTAINING 4"/>
    <property type="match status" value="1"/>
</dbReference>
<evidence type="ECO:0000256" key="7">
    <source>
        <dbReference type="ARBA" id="ARBA00023157"/>
    </source>
</evidence>
<evidence type="ECO:0000256" key="8">
    <source>
        <dbReference type="ARBA" id="ARBA00023284"/>
    </source>
</evidence>
<reference evidence="10 11" key="1">
    <citation type="submission" date="2024-11" db="EMBL/GenBank/DDBJ databases">
        <title>Chromosome-level genome assembly of the freshwater bivalve Anodonta woodiana.</title>
        <authorList>
            <person name="Chen X."/>
        </authorList>
    </citation>
    <scope>NUCLEOTIDE SEQUENCE [LARGE SCALE GENOMIC DNA]</scope>
    <source>
        <strain evidence="10">MN2024</strain>
        <tissue evidence="10">Gills</tissue>
    </source>
</reference>
<comment type="subcellular location">
    <subcellularLocation>
        <location evidence="1">Mitochondrion</location>
    </subcellularLocation>
</comment>
<keyword evidence="6" id="KW-0496">Mitochondrion</keyword>
<keyword evidence="5" id="KW-0811">Translocation</keyword>
<comment type="caution">
    <text evidence="10">The sequence shown here is derived from an EMBL/GenBank/DDBJ whole genome shotgun (WGS) entry which is preliminary data.</text>
</comment>
<dbReference type="GO" id="GO:0016491">
    <property type="term" value="F:oxidoreductase activity"/>
    <property type="evidence" value="ECO:0007669"/>
    <property type="project" value="UniProtKB-KW"/>
</dbReference>
<evidence type="ECO:0000256" key="5">
    <source>
        <dbReference type="ARBA" id="ARBA00023010"/>
    </source>
</evidence>
<evidence type="ECO:0000256" key="3">
    <source>
        <dbReference type="ARBA" id="ARBA00022927"/>
    </source>
</evidence>
<feature type="region of interest" description="Disordered" evidence="9">
    <location>
        <begin position="102"/>
        <end position="155"/>
    </location>
</feature>
<proteinExistence type="predicted"/>
<name>A0ABD3UR58_SINWO</name>
<keyword evidence="11" id="KW-1185">Reference proteome</keyword>
<evidence type="ECO:0000256" key="6">
    <source>
        <dbReference type="ARBA" id="ARBA00023128"/>
    </source>
</evidence>
<dbReference type="GO" id="GO:0015031">
    <property type="term" value="P:protein transport"/>
    <property type="evidence" value="ECO:0007669"/>
    <property type="project" value="UniProtKB-KW"/>
</dbReference>
<organism evidence="10 11">
    <name type="scientific">Sinanodonta woodiana</name>
    <name type="common">Chinese pond mussel</name>
    <name type="synonym">Anodonta woodiana</name>
    <dbReference type="NCBI Taxonomy" id="1069815"/>
    <lineage>
        <taxon>Eukaryota</taxon>
        <taxon>Metazoa</taxon>
        <taxon>Spiralia</taxon>
        <taxon>Lophotrochozoa</taxon>
        <taxon>Mollusca</taxon>
        <taxon>Bivalvia</taxon>
        <taxon>Autobranchia</taxon>
        <taxon>Heteroconchia</taxon>
        <taxon>Palaeoheterodonta</taxon>
        <taxon>Unionida</taxon>
        <taxon>Unionoidea</taxon>
        <taxon>Unionidae</taxon>
        <taxon>Unioninae</taxon>
        <taxon>Sinanodonta</taxon>
    </lineage>
</organism>
<feature type="compositionally biased region" description="Acidic residues" evidence="9">
    <location>
        <begin position="106"/>
        <end position="117"/>
    </location>
</feature>
<sequence>MSYCKQDGKDRIIFATKEDQEKPSTAIIIESKDEEPGFTLPNGDINWHCPCHGSDIFGPCAVEYREARTCLHNSKTDPRGTDCHDSIMPWIRCLGEQSGVDLLGKEDDEEQEEEWEDNGFHEALEIDRKKYESSNENSSDKNEKQRPGDNKVNSS</sequence>
<keyword evidence="4" id="KW-0560">Oxidoreductase</keyword>
<keyword evidence="8" id="KW-0676">Redox-active center</keyword>